<keyword evidence="2" id="KW-1185">Reference proteome</keyword>
<comment type="caution">
    <text evidence="1">The sequence shown here is derived from an EMBL/GenBank/DDBJ whole genome shotgun (WGS) entry which is preliminary data.</text>
</comment>
<proteinExistence type="predicted"/>
<reference evidence="2" key="1">
    <citation type="journal article" date="2024" name="Proc. Natl. Acad. Sci. U.S.A.">
        <title>Extraordinary preservation of gene collinearity over three hundred million years revealed in homosporous lycophytes.</title>
        <authorList>
            <person name="Li C."/>
            <person name="Wickell D."/>
            <person name="Kuo L.Y."/>
            <person name="Chen X."/>
            <person name="Nie B."/>
            <person name="Liao X."/>
            <person name="Peng D."/>
            <person name="Ji J."/>
            <person name="Jenkins J."/>
            <person name="Williams M."/>
            <person name="Shu S."/>
            <person name="Plott C."/>
            <person name="Barry K."/>
            <person name="Rajasekar S."/>
            <person name="Grimwood J."/>
            <person name="Han X."/>
            <person name="Sun S."/>
            <person name="Hou Z."/>
            <person name="He W."/>
            <person name="Dai G."/>
            <person name="Sun C."/>
            <person name="Schmutz J."/>
            <person name="Leebens-Mack J.H."/>
            <person name="Li F.W."/>
            <person name="Wang L."/>
        </authorList>
    </citation>
    <scope>NUCLEOTIDE SEQUENCE [LARGE SCALE GENOMIC DNA]</scope>
    <source>
        <strain evidence="2">cv. PW_Plant_1</strain>
    </source>
</reference>
<protein>
    <submittedName>
        <fullName evidence="1">Uncharacterized protein</fullName>
    </submittedName>
</protein>
<evidence type="ECO:0000313" key="2">
    <source>
        <dbReference type="Proteomes" id="UP001162992"/>
    </source>
</evidence>
<evidence type="ECO:0000313" key="1">
    <source>
        <dbReference type="EMBL" id="KAJ7569865.1"/>
    </source>
</evidence>
<dbReference type="Proteomes" id="UP001162992">
    <property type="component" value="Chromosome 1"/>
</dbReference>
<accession>A0ACC2ETR8</accession>
<dbReference type="EMBL" id="CM055092">
    <property type="protein sequence ID" value="KAJ7569865.1"/>
    <property type="molecule type" value="Genomic_DNA"/>
</dbReference>
<gene>
    <name evidence="1" type="ORF">O6H91_01G098200</name>
</gene>
<organism evidence="1 2">
    <name type="scientific">Diphasiastrum complanatum</name>
    <name type="common">Issler's clubmoss</name>
    <name type="synonym">Lycopodium complanatum</name>
    <dbReference type="NCBI Taxonomy" id="34168"/>
    <lineage>
        <taxon>Eukaryota</taxon>
        <taxon>Viridiplantae</taxon>
        <taxon>Streptophyta</taxon>
        <taxon>Embryophyta</taxon>
        <taxon>Tracheophyta</taxon>
        <taxon>Lycopodiopsida</taxon>
        <taxon>Lycopodiales</taxon>
        <taxon>Lycopodiaceae</taxon>
        <taxon>Lycopodioideae</taxon>
        <taxon>Diphasiastrum</taxon>
    </lineage>
</organism>
<sequence>MGCFSIPTQKARKKMRDQSQLPECKPASLYDNKPTVLPHPREVEQGKYSRTLSTPFQFIDGGRSPSSMSPSIRKEPRALSAPGRVRMLDSYAHSTPTMTDYIQLPCSPLRSRIQPLSDPTLCQKADGKTFGGRPVRLPSPLPLTGHPLPIPSSSVCQTSSQNSSSANLPLSSSKCSTPSREGNGKLFGGLRVSSSLQPKPLPPPPDETKPVASSPRPFTFIELAAGCQNFSPACCIGDTGAGLVYRSWIINERNPKKKTEASVMQITTTTILQDSRNFLVEATKLSSVQHPHLCKLIGFCVEDTPQLKGNSMKNKVHILVYEYLPNGTADKLLYGRQEGAPLNWSTRVKIALGAAKGLAYLHEHPSGQILYSDLSTFNIQIDQDFNAKLTGYGLVKACPTDLLQETAYIAPETAANGCISPKSNVWSFGIILLELLTGRQNLDAVFPAEEQDLVQWLTRLAAHDNRLFLGIDPELKGRYPAPDVKLFASLALKCVHEEPDLRPSMKEVVETLAFLKSQCSARVRCSLEADAMENADKLNSLEQELLEANQQARSSGYLSSNSAALITRPQSQMHYSTGKIAWPSQNTNELGHYAFGIGSPKVIVHQHIHLPQSS</sequence>
<name>A0ACC2ETR8_DIPCM</name>